<dbReference type="Proteomes" id="UP000326903">
    <property type="component" value="Unassembled WGS sequence"/>
</dbReference>
<dbReference type="RefSeq" id="WP_150414743.1">
    <property type="nucleotide sequence ID" value="NZ_VYQF01000002.1"/>
</dbReference>
<reference evidence="1 2" key="1">
    <citation type="submission" date="2019-09" db="EMBL/GenBank/DDBJ databases">
        <title>Draft genome sequence of Ginsengibacter sp. BR5-29.</title>
        <authorList>
            <person name="Im W.-T."/>
        </authorList>
    </citation>
    <scope>NUCLEOTIDE SEQUENCE [LARGE SCALE GENOMIC DNA]</scope>
    <source>
        <strain evidence="1 2">BR5-29</strain>
    </source>
</reference>
<dbReference type="AlphaFoldDB" id="A0A5J5IGU9"/>
<accession>A0A5J5IGU9</accession>
<dbReference type="EMBL" id="VYQF01000002">
    <property type="protein sequence ID" value="KAA9039334.1"/>
    <property type="molecule type" value="Genomic_DNA"/>
</dbReference>
<proteinExistence type="predicted"/>
<keyword evidence="2" id="KW-1185">Reference proteome</keyword>
<comment type="caution">
    <text evidence="1">The sequence shown here is derived from an EMBL/GenBank/DDBJ whole genome shotgun (WGS) entry which is preliminary data.</text>
</comment>
<sequence length="124" mass="14764">MAELLFKEESFKIIGICMEIHKTAEMGLKEINYKDAMEIEFIEKNIPFEREKRFSVKYKEKILRNLHFTDFLLYDCIILKVKSVAEIIYNHLYQTLSYLSASQQKLGMVINFGEPSLTWKRIVF</sequence>
<dbReference type="InterPro" id="IPR026350">
    <property type="entry name" value="GxxExxY"/>
</dbReference>
<dbReference type="NCBIfam" id="TIGR04256">
    <property type="entry name" value="GxxExxY"/>
    <property type="match status" value="1"/>
</dbReference>
<evidence type="ECO:0000313" key="1">
    <source>
        <dbReference type="EMBL" id="KAA9039334.1"/>
    </source>
</evidence>
<name>A0A5J5IGU9_9BACT</name>
<organism evidence="1 2">
    <name type="scientific">Ginsengibacter hankyongi</name>
    <dbReference type="NCBI Taxonomy" id="2607284"/>
    <lineage>
        <taxon>Bacteria</taxon>
        <taxon>Pseudomonadati</taxon>
        <taxon>Bacteroidota</taxon>
        <taxon>Chitinophagia</taxon>
        <taxon>Chitinophagales</taxon>
        <taxon>Chitinophagaceae</taxon>
        <taxon>Ginsengibacter</taxon>
    </lineage>
</organism>
<protein>
    <submittedName>
        <fullName evidence="1">GxxExxY protein</fullName>
    </submittedName>
</protein>
<gene>
    <name evidence="1" type="ORF">FW778_10920</name>
</gene>
<dbReference type="Pfam" id="PF13366">
    <property type="entry name" value="PDDEXK_3"/>
    <property type="match status" value="1"/>
</dbReference>
<evidence type="ECO:0000313" key="2">
    <source>
        <dbReference type="Proteomes" id="UP000326903"/>
    </source>
</evidence>